<dbReference type="PANTHER" id="PTHR11850">
    <property type="entry name" value="HOMEOBOX PROTEIN TRANSCRIPTION FACTORS"/>
    <property type="match status" value="1"/>
</dbReference>
<keyword evidence="6 8" id="KW-0539">Nucleus</keyword>
<feature type="region of interest" description="Disordered" evidence="9">
    <location>
        <begin position="181"/>
        <end position="230"/>
    </location>
</feature>
<gene>
    <name evidence="11" type="ORF">DFA_03577</name>
</gene>
<comment type="subcellular location">
    <subcellularLocation>
        <location evidence="1 8">Nucleus</location>
    </subcellularLocation>
</comment>
<evidence type="ECO:0000256" key="3">
    <source>
        <dbReference type="ARBA" id="ARBA00023125"/>
    </source>
</evidence>
<feature type="region of interest" description="Disordered" evidence="9">
    <location>
        <begin position="242"/>
        <end position="397"/>
    </location>
</feature>
<dbReference type="Gene3D" id="1.10.10.60">
    <property type="entry name" value="Homeodomain-like"/>
    <property type="match status" value="1"/>
</dbReference>
<dbReference type="SMART" id="SM00389">
    <property type="entry name" value="HOX"/>
    <property type="match status" value="1"/>
</dbReference>
<dbReference type="OrthoDB" id="20948at2759"/>
<evidence type="ECO:0000256" key="8">
    <source>
        <dbReference type="PROSITE-ProRule" id="PRU00108"/>
    </source>
</evidence>
<dbReference type="CDD" id="cd00086">
    <property type="entry name" value="homeodomain"/>
    <property type="match status" value="1"/>
</dbReference>
<feature type="compositionally biased region" description="Low complexity" evidence="9">
    <location>
        <begin position="57"/>
        <end position="67"/>
    </location>
</feature>
<keyword evidence="12" id="KW-1185">Reference proteome</keyword>
<evidence type="ECO:0000256" key="5">
    <source>
        <dbReference type="ARBA" id="ARBA00023163"/>
    </source>
</evidence>
<dbReference type="Proteomes" id="UP000007797">
    <property type="component" value="Unassembled WGS sequence"/>
</dbReference>
<proteinExistence type="inferred from homology"/>
<dbReference type="RefSeq" id="XP_004363179.1">
    <property type="nucleotide sequence ID" value="XM_004363122.1"/>
</dbReference>
<feature type="region of interest" description="Disordered" evidence="9">
    <location>
        <begin position="1"/>
        <end position="26"/>
    </location>
</feature>
<dbReference type="InterPro" id="IPR009057">
    <property type="entry name" value="Homeodomain-like_sf"/>
</dbReference>
<dbReference type="PROSITE" id="PS50071">
    <property type="entry name" value="HOMEOBOX_2"/>
    <property type="match status" value="1"/>
</dbReference>
<dbReference type="EMBL" id="GL883006">
    <property type="protein sequence ID" value="EGG25328.1"/>
    <property type="molecule type" value="Genomic_DNA"/>
</dbReference>
<dbReference type="GO" id="GO:0005634">
    <property type="term" value="C:nucleus"/>
    <property type="evidence" value="ECO:0007669"/>
    <property type="project" value="UniProtKB-SubCell"/>
</dbReference>
<reference evidence="12" key="1">
    <citation type="journal article" date="2011" name="Genome Res.">
        <title>Phylogeny-wide analysis of social amoeba genomes highlights ancient origins for complex intercellular communication.</title>
        <authorList>
            <person name="Heidel A.J."/>
            <person name="Lawal H.M."/>
            <person name="Felder M."/>
            <person name="Schilde C."/>
            <person name="Helps N.R."/>
            <person name="Tunggal B."/>
            <person name="Rivero F."/>
            <person name="John U."/>
            <person name="Schleicher M."/>
            <person name="Eichinger L."/>
            <person name="Platzer M."/>
            <person name="Noegel A.A."/>
            <person name="Schaap P."/>
            <person name="Gloeckner G."/>
        </authorList>
    </citation>
    <scope>NUCLEOTIDE SEQUENCE [LARGE SCALE GENOMIC DNA]</scope>
    <source>
        <strain evidence="12">SH3</strain>
    </source>
</reference>
<dbReference type="KEGG" id="dfa:DFA_03577"/>
<dbReference type="GO" id="GO:0006355">
    <property type="term" value="P:regulation of DNA-templated transcription"/>
    <property type="evidence" value="ECO:0007669"/>
    <property type="project" value="InterPro"/>
</dbReference>
<evidence type="ECO:0000256" key="2">
    <source>
        <dbReference type="ARBA" id="ARBA00023015"/>
    </source>
</evidence>
<dbReference type="FunFam" id="1.10.10.60:FF:000059">
    <property type="entry name" value="TGFB-induced factor homeobox 1"/>
    <property type="match status" value="1"/>
</dbReference>
<keyword evidence="4 8" id="KW-0371">Homeobox</keyword>
<feature type="compositionally biased region" description="Low complexity" evidence="9">
    <location>
        <begin position="210"/>
        <end position="223"/>
    </location>
</feature>
<feature type="DNA-binding region" description="Homeobox" evidence="8">
    <location>
        <begin position="495"/>
        <end position="557"/>
    </location>
</feature>
<dbReference type="SUPFAM" id="SSF46689">
    <property type="entry name" value="Homeodomain-like"/>
    <property type="match status" value="1"/>
</dbReference>
<evidence type="ECO:0000313" key="12">
    <source>
        <dbReference type="Proteomes" id="UP000007797"/>
    </source>
</evidence>
<feature type="compositionally biased region" description="Low complexity" evidence="9">
    <location>
        <begin position="365"/>
        <end position="397"/>
    </location>
</feature>
<feature type="compositionally biased region" description="Polar residues" evidence="9">
    <location>
        <begin position="262"/>
        <end position="287"/>
    </location>
</feature>
<feature type="region of interest" description="Disordered" evidence="9">
    <location>
        <begin position="40"/>
        <end position="70"/>
    </location>
</feature>
<feature type="compositionally biased region" description="Low complexity" evidence="9">
    <location>
        <begin position="334"/>
        <end position="356"/>
    </location>
</feature>
<protein>
    <submittedName>
        <fullName evidence="11">Homeobox transcription factor</fullName>
    </submittedName>
</protein>
<feature type="compositionally biased region" description="Polar residues" evidence="9">
    <location>
        <begin position="436"/>
        <end position="450"/>
    </location>
</feature>
<keyword evidence="3 8" id="KW-0238">DNA-binding</keyword>
<feature type="region of interest" description="Disordered" evidence="9">
    <location>
        <begin position="427"/>
        <end position="501"/>
    </location>
</feature>
<dbReference type="AlphaFoldDB" id="F4PI45"/>
<comment type="similarity">
    <text evidence="7">Belongs to the TALE/TGIF homeobox family.</text>
</comment>
<evidence type="ECO:0000256" key="6">
    <source>
        <dbReference type="ARBA" id="ARBA00023242"/>
    </source>
</evidence>
<feature type="compositionally biased region" description="Polar residues" evidence="9">
    <location>
        <begin position="469"/>
        <end position="481"/>
    </location>
</feature>
<dbReference type="GeneID" id="14877287"/>
<dbReference type="InterPro" id="IPR050224">
    <property type="entry name" value="TALE_homeobox"/>
</dbReference>
<keyword evidence="5" id="KW-0804">Transcription</keyword>
<dbReference type="InterPro" id="IPR008422">
    <property type="entry name" value="KN_HD"/>
</dbReference>
<dbReference type="GO" id="GO:0003677">
    <property type="term" value="F:DNA binding"/>
    <property type="evidence" value="ECO:0007669"/>
    <property type="project" value="UniProtKB-UniRule"/>
</dbReference>
<dbReference type="STRING" id="1054147.F4PI45"/>
<evidence type="ECO:0000259" key="10">
    <source>
        <dbReference type="PROSITE" id="PS50071"/>
    </source>
</evidence>
<feature type="domain" description="Homeobox" evidence="10">
    <location>
        <begin position="493"/>
        <end position="556"/>
    </location>
</feature>
<evidence type="ECO:0000256" key="7">
    <source>
        <dbReference type="ARBA" id="ARBA00038021"/>
    </source>
</evidence>
<dbReference type="InterPro" id="IPR001356">
    <property type="entry name" value="HD"/>
</dbReference>
<accession>F4PI45</accession>
<evidence type="ECO:0000256" key="4">
    <source>
        <dbReference type="ARBA" id="ARBA00023155"/>
    </source>
</evidence>
<organism evidence="11 12">
    <name type="scientific">Cavenderia fasciculata</name>
    <name type="common">Slime mold</name>
    <name type="synonym">Dictyostelium fasciculatum</name>
    <dbReference type="NCBI Taxonomy" id="261658"/>
    <lineage>
        <taxon>Eukaryota</taxon>
        <taxon>Amoebozoa</taxon>
        <taxon>Evosea</taxon>
        <taxon>Eumycetozoa</taxon>
        <taxon>Dictyostelia</taxon>
        <taxon>Acytosteliales</taxon>
        <taxon>Cavenderiaceae</taxon>
        <taxon>Cavenderia</taxon>
    </lineage>
</organism>
<keyword evidence="2" id="KW-0805">Transcription regulation</keyword>
<evidence type="ECO:0000256" key="1">
    <source>
        <dbReference type="ARBA" id="ARBA00004123"/>
    </source>
</evidence>
<feature type="compositionally biased region" description="Low complexity" evidence="9">
    <location>
        <begin position="301"/>
        <end position="316"/>
    </location>
</feature>
<evidence type="ECO:0000256" key="9">
    <source>
        <dbReference type="SAM" id="MobiDB-lite"/>
    </source>
</evidence>
<sequence length="586" mass="67019">MSSFNTWPNRELPMQPSHHHHHSKGSIQNYYRYPTDIHQQGRYTQHSHEPVQSLIHSSRTSSTSSSPTPSPTLNYWDGAEYFNTAQQLVNDMGLKLNHPSTMTKYEYKLFLASIQDEIESIEMNMYRLFKNKDKDSQKVPSLSKEYSISSLITPDTEVQSYSSQSSRDQFICSDFSDADFDDFPDSQDEEETSRPFKYHKAVGPSPCPSPLQSTQSSSSSSTTNGGNPNTEWVTQMLMTLTDQHAHHQPKSSRSSTPPPSIDCTTLANTKSKPISGVVPSSSPTAQYQPIAPNPFQLMKLQQQHQQFQQQQQQQHQLKIHRDDSINRNPKVFHQYQPSSSSSSRPYQQPNQPNQLIPSPPPPPQSYLSQPNSPPQSISNIHNNNNNNNNNNMMNNNNNSKQFVFYQFTPNENKKLIPSEVIDLDQDHFQQQQQQQSDGVDNSNNYLSPDNSFEDDQTTESVLSPDKSKASSSCVGSPISNDQQQQQQQQSAAQMLKKKRGKLPGEATSILKNWLYQHNNNPYPTEDEKVDLSQKTLLSSSQINNWFTNARRRILPRQNQHQQFKKGLQFPLHHHHQQQQQHTEQYP</sequence>
<feature type="compositionally biased region" description="Acidic residues" evidence="9">
    <location>
        <begin position="181"/>
        <end position="191"/>
    </location>
</feature>
<dbReference type="Pfam" id="PF05920">
    <property type="entry name" value="Homeobox_KN"/>
    <property type="match status" value="1"/>
</dbReference>
<name>F4PI45_CACFS</name>
<evidence type="ECO:0000313" key="11">
    <source>
        <dbReference type="EMBL" id="EGG25328.1"/>
    </source>
</evidence>